<dbReference type="STRING" id="857967.G0QRG1"/>
<feature type="coiled-coil region" evidence="7">
    <location>
        <begin position="105"/>
        <end position="144"/>
    </location>
</feature>
<dbReference type="GeneID" id="14908351"/>
<dbReference type="EMBL" id="GL983755">
    <property type="protein sequence ID" value="EGR32196.1"/>
    <property type="molecule type" value="Genomic_DNA"/>
</dbReference>
<dbReference type="PANTHER" id="PTHR14240">
    <property type="entry name" value="RETINITIS PIGMENTOSA GTPASE REGULATOR-INTERACTING PROTEIN"/>
    <property type="match status" value="1"/>
</dbReference>
<dbReference type="Proteomes" id="UP000008983">
    <property type="component" value="Unassembled WGS sequence"/>
</dbReference>
<dbReference type="GO" id="GO:0005509">
    <property type="term" value="F:calcium ion binding"/>
    <property type="evidence" value="ECO:0007669"/>
    <property type="project" value="InterPro"/>
</dbReference>
<dbReference type="InParanoid" id="G0QRG1"/>
<dbReference type="AlphaFoldDB" id="G0QRG1"/>
<dbReference type="GO" id="GO:1905515">
    <property type="term" value="P:non-motile cilium assembly"/>
    <property type="evidence" value="ECO:0007669"/>
    <property type="project" value="TreeGrafter"/>
</dbReference>
<keyword evidence="4 7" id="KW-0175">Coiled coil</keyword>
<dbReference type="OMA" id="SEKHHEL"/>
<dbReference type="InterPro" id="IPR011992">
    <property type="entry name" value="EF-hand-dom_pair"/>
</dbReference>
<comment type="subcellular location">
    <subcellularLocation>
        <location evidence="1">Cell projection</location>
        <location evidence="1">Cilium</location>
    </subcellularLocation>
</comment>
<dbReference type="PANTHER" id="PTHR14240:SF1">
    <property type="entry name" value="PROTEIN FANTOM-RELATED"/>
    <property type="match status" value="1"/>
</dbReference>
<evidence type="ECO:0000256" key="5">
    <source>
        <dbReference type="ARBA" id="ARBA00023069"/>
    </source>
</evidence>
<dbReference type="InterPro" id="IPR031139">
    <property type="entry name" value="RPGRIP1_fam"/>
</dbReference>
<dbReference type="PROSITE" id="PS50222">
    <property type="entry name" value="EF_HAND_2"/>
    <property type="match status" value="5"/>
</dbReference>
<sequence>MVDQFQRKKQDYINIKSQLEILQKGTVQGDKMSDFTQNDFINALGLVKWDGQDPLWLHLENIEKQKIQELFAQNGDNLSEYKKKVEHLILEKGELGLHLERQATMLRTKIQIDKEKDKLHKMEIEQIYEQLKVMTNKADELAKLADIKGYVQYQNNQAVQIYEKDNVKYTKDVSEFSCEDLVEEELGIGENIFDLYIGKINMDENEILRQNENINDLQCFLSFFTIDFYNHDTQHSSVVEGLRNNYEFQASFKVKVDEFYITYLKERFIKLELYNVQQQNAILIGSANISLFQIISENTKPNISAVIEQSVKIRGLKQGVLQNKFVGCVDVKFRMRFPISKSVQWAQEKLKLNIEQIQKSEDVDMYQDFLKKKLVIKVDKGVEMPANQSLFVYFQLNGKDYVSPTQIGPSPDWQWEVQIDVIVDENFRQLLKNDFLHFTVFNDSVPIEDKEEEDEDNKDVVGQGKMSLKALLEGEVVNPNVKITNFIKNQEVINKGTLHVLVYWYEGWGQQYKPKYEHMLLSKNWETDITMRIARAFKQKGIALQTAFYVMNRDQDQIISMEDFIQTVNDNDRSGFISNFELMNFIQEKLRIKLKFEEIYALITYFDKNNDDKIDLYELVEGLKQEANKNGEFINQFQKEQVILSTIEEICDKLNIYMNKNNVTRSQLFDKFDQNNDKFISKVELKKTFTNLQIELSRQQLNEFYSFLDKNNDEKVSIQEFIQAVKTELNRIENKRKRVSTKQCSYNDIEGSQNEQITKQIFSKFARILRQNRIDYEHAFQRFDKNKDKTISRNEFKKAFKDMQLPFKEYEIDAVFSTIDINNDGTITLDEFVGMLNVSQFN</sequence>
<dbReference type="SUPFAM" id="SSF47473">
    <property type="entry name" value="EF-hand"/>
    <property type="match status" value="2"/>
</dbReference>
<evidence type="ECO:0000313" key="10">
    <source>
        <dbReference type="Proteomes" id="UP000008983"/>
    </source>
</evidence>
<dbReference type="GO" id="GO:0035869">
    <property type="term" value="C:ciliary transition zone"/>
    <property type="evidence" value="ECO:0007669"/>
    <property type="project" value="TreeGrafter"/>
</dbReference>
<comment type="similarity">
    <text evidence="2">Belongs to the RPGRIP1 family.</text>
</comment>
<dbReference type="Gene3D" id="2.60.40.150">
    <property type="entry name" value="C2 domain"/>
    <property type="match status" value="1"/>
</dbReference>
<dbReference type="InterPro" id="IPR035892">
    <property type="entry name" value="C2_domain_sf"/>
</dbReference>
<organism evidence="9 10">
    <name type="scientific">Ichthyophthirius multifiliis</name>
    <name type="common">White spot disease agent</name>
    <name type="synonym">Ich</name>
    <dbReference type="NCBI Taxonomy" id="5932"/>
    <lineage>
        <taxon>Eukaryota</taxon>
        <taxon>Sar</taxon>
        <taxon>Alveolata</taxon>
        <taxon>Ciliophora</taxon>
        <taxon>Intramacronucleata</taxon>
        <taxon>Oligohymenophorea</taxon>
        <taxon>Hymenostomatida</taxon>
        <taxon>Ophryoglenina</taxon>
        <taxon>Ichthyophthirius</taxon>
    </lineage>
</organism>
<evidence type="ECO:0000259" key="8">
    <source>
        <dbReference type="PROSITE" id="PS50222"/>
    </source>
</evidence>
<dbReference type="eggNOG" id="KOG1093">
    <property type="taxonomic scope" value="Eukaryota"/>
</dbReference>
<dbReference type="GO" id="GO:0005856">
    <property type="term" value="C:cytoskeleton"/>
    <property type="evidence" value="ECO:0007669"/>
    <property type="project" value="UniProtKB-ARBA"/>
</dbReference>
<keyword evidence="3" id="KW-0106">Calcium</keyword>
<evidence type="ECO:0000313" key="9">
    <source>
        <dbReference type="EMBL" id="EGR32196.1"/>
    </source>
</evidence>
<dbReference type="SUPFAM" id="SSF49562">
    <property type="entry name" value="C2 domain (Calcium/lipid-binding domain, CaLB)"/>
    <property type="match status" value="2"/>
</dbReference>
<reference evidence="9 10" key="1">
    <citation type="submission" date="2011-07" db="EMBL/GenBank/DDBJ databases">
        <authorList>
            <person name="Coyne R."/>
            <person name="Brami D."/>
            <person name="Johnson J."/>
            <person name="Hostetler J."/>
            <person name="Hannick L."/>
            <person name="Clark T."/>
            <person name="Cassidy-Hanley D."/>
            <person name="Inman J."/>
        </authorList>
    </citation>
    <scope>NUCLEOTIDE SEQUENCE [LARGE SCALE GENOMIC DNA]</scope>
    <source>
        <strain evidence="9 10">G5</strain>
    </source>
</reference>
<evidence type="ECO:0000256" key="2">
    <source>
        <dbReference type="ARBA" id="ARBA00006042"/>
    </source>
</evidence>
<feature type="domain" description="EF-hand" evidence="8">
    <location>
        <begin position="771"/>
        <end position="806"/>
    </location>
</feature>
<dbReference type="InterPro" id="IPR021656">
    <property type="entry name" value="C2-C2_1"/>
</dbReference>
<dbReference type="InterPro" id="IPR018247">
    <property type="entry name" value="EF_Hand_1_Ca_BS"/>
</dbReference>
<dbReference type="Pfam" id="PF11618">
    <property type="entry name" value="C2-C2_1"/>
    <property type="match status" value="1"/>
</dbReference>
<dbReference type="SMART" id="SM00054">
    <property type="entry name" value="EFh"/>
    <property type="match status" value="6"/>
</dbReference>
<dbReference type="CDD" id="cd00051">
    <property type="entry name" value="EFh"/>
    <property type="match status" value="1"/>
</dbReference>
<evidence type="ECO:0000256" key="6">
    <source>
        <dbReference type="ARBA" id="ARBA00023273"/>
    </source>
</evidence>
<feature type="domain" description="EF-hand" evidence="8">
    <location>
        <begin position="594"/>
        <end position="629"/>
    </location>
</feature>
<dbReference type="Pfam" id="PF13499">
    <property type="entry name" value="EF-hand_7"/>
    <property type="match status" value="2"/>
</dbReference>
<dbReference type="InterPro" id="IPR002048">
    <property type="entry name" value="EF_hand_dom"/>
</dbReference>
<protein>
    <recommendedName>
        <fullName evidence="8">EF-hand domain-containing protein</fullName>
    </recommendedName>
</protein>
<name>G0QRG1_ICHMU</name>
<evidence type="ECO:0000256" key="3">
    <source>
        <dbReference type="ARBA" id="ARBA00022837"/>
    </source>
</evidence>
<dbReference type="Gene3D" id="1.10.238.10">
    <property type="entry name" value="EF-hand"/>
    <property type="match status" value="3"/>
</dbReference>
<proteinExistence type="inferred from homology"/>
<feature type="domain" description="EF-hand" evidence="8">
    <location>
        <begin position="667"/>
        <end position="695"/>
    </location>
</feature>
<keyword evidence="10" id="KW-1185">Reference proteome</keyword>
<accession>G0QRG1</accession>
<dbReference type="PROSITE" id="PS00018">
    <property type="entry name" value="EF_HAND_1"/>
    <property type="match status" value="5"/>
</dbReference>
<feature type="domain" description="EF-hand" evidence="8">
    <location>
        <begin position="696"/>
        <end position="731"/>
    </location>
</feature>
<evidence type="ECO:0000256" key="1">
    <source>
        <dbReference type="ARBA" id="ARBA00004138"/>
    </source>
</evidence>
<keyword evidence="6" id="KW-0966">Cell projection</keyword>
<dbReference type="RefSeq" id="XP_004035682.1">
    <property type="nucleotide sequence ID" value="XM_004035634.1"/>
</dbReference>
<gene>
    <name evidence="9" type="ORF">IMG5_092630</name>
</gene>
<evidence type="ECO:0000256" key="7">
    <source>
        <dbReference type="SAM" id="Coils"/>
    </source>
</evidence>
<feature type="domain" description="EF-hand" evidence="8">
    <location>
        <begin position="811"/>
        <end position="842"/>
    </location>
</feature>
<keyword evidence="5" id="KW-0969">Cilium</keyword>
<dbReference type="OrthoDB" id="296561at2759"/>
<evidence type="ECO:0000256" key="4">
    <source>
        <dbReference type="ARBA" id="ARBA00023054"/>
    </source>
</evidence>